<feature type="domain" description="RNase H type-1" evidence="1">
    <location>
        <begin position="3"/>
        <end position="51"/>
    </location>
</feature>
<dbReference type="Pfam" id="PF13456">
    <property type="entry name" value="RVT_3"/>
    <property type="match status" value="1"/>
</dbReference>
<proteinExistence type="predicted"/>
<dbReference type="InterPro" id="IPR036397">
    <property type="entry name" value="RNaseH_sf"/>
</dbReference>
<dbReference type="Proteomes" id="UP001054821">
    <property type="component" value="Chromosome 4"/>
</dbReference>
<dbReference type="GO" id="GO:0004523">
    <property type="term" value="F:RNA-DNA hybrid ribonuclease activity"/>
    <property type="evidence" value="ECO:0007669"/>
    <property type="project" value="InterPro"/>
</dbReference>
<name>A0AAD4Z2P5_PRUDU</name>
<accession>A0AAD4Z2P5</accession>
<evidence type="ECO:0000313" key="3">
    <source>
        <dbReference type="Proteomes" id="UP001054821"/>
    </source>
</evidence>
<keyword evidence="3" id="KW-1185">Reference proteome</keyword>
<protein>
    <recommendedName>
        <fullName evidence="1">RNase H type-1 domain-containing protein</fullName>
    </recommendedName>
</protein>
<dbReference type="InterPro" id="IPR002156">
    <property type="entry name" value="RNaseH_domain"/>
</dbReference>
<organism evidence="2 3">
    <name type="scientific">Prunus dulcis</name>
    <name type="common">Almond</name>
    <name type="synonym">Amygdalus dulcis</name>
    <dbReference type="NCBI Taxonomy" id="3755"/>
    <lineage>
        <taxon>Eukaryota</taxon>
        <taxon>Viridiplantae</taxon>
        <taxon>Streptophyta</taxon>
        <taxon>Embryophyta</taxon>
        <taxon>Tracheophyta</taxon>
        <taxon>Spermatophyta</taxon>
        <taxon>Magnoliopsida</taxon>
        <taxon>eudicotyledons</taxon>
        <taxon>Gunneridae</taxon>
        <taxon>Pentapetalae</taxon>
        <taxon>rosids</taxon>
        <taxon>fabids</taxon>
        <taxon>Rosales</taxon>
        <taxon>Rosaceae</taxon>
        <taxon>Amygdaloideae</taxon>
        <taxon>Amygdaleae</taxon>
        <taxon>Prunus</taxon>
    </lineage>
</organism>
<evidence type="ECO:0000259" key="1">
    <source>
        <dbReference type="Pfam" id="PF13456"/>
    </source>
</evidence>
<dbReference type="Gene3D" id="3.30.420.10">
    <property type="entry name" value="Ribonuclease H-like superfamily/Ribonuclease H"/>
    <property type="match status" value="1"/>
</dbReference>
<sequence>MLAAEANAVIQGLVFATNLGHREVIVETDSRLLINGVKGDVRNKAAHEAALIGVRVVELESGVSRPPLSLVQLLVSDGLPRPPI</sequence>
<comment type="caution">
    <text evidence="2">The sequence shown here is derived from an EMBL/GenBank/DDBJ whole genome shotgun (WGS) entry which is preliminary data.</text>
</comment>
<dbReference type="SUPFAM" id="SSF53098">
    <property type="entry name" value="Ribonuclease H-like"/>
    <property type="match status" value="1"/>
</dbReference>
<dbReference type="AlphaFoldDB" id="A0AAD4Z2P5"/>
<dbReference type="InterPro" id="IPR012337">
    <property type="entry name" value="RNaseH-like_sf"/>
</dbReference>
<gene>
    <name evidence="2" type="ORF">L3X38_021558</name>
</gene>
<reference evidence="2 3" key="1">
    <citation type="journal article" date="2022" name="G3 (Bethesda)">
        <title>Whole-genome sequence and methylome profiling of the almond [Prunus dulcis (Mill.) D.A. Webb] cultivar 'Nonpareil'.</title>
        <authorList>
            <person name="D'Amico-Willman K.M."/>
            <person name="Ouma W.Z."/>
            <person name="Meulia T."/>
            <person name="Sideli G.M."/>
            <person name="Gradziel T.M."/>
            <person name="Fresnedo-Ramirez J."/>
        </authorList>
    </citation>
    <scope>NUCLEOTIDE SEQUENCE [LARGE SCALE GENOMIC DNA]</scope>
    <source>
        <strain evidence="2">Clone GOH B32 T37-40</strain>
    </source>
</reference>
<evidence type="ECO:0000313" key="2">
    <source>
        <dbReference type="EMBL" id="KAI5331432.1"/>
    </source>
</evidence>
<dbReference type="EMBL" id="JAJFAZ020000004">
    <property type="protein sequence ID" value="KAI5331432.1"/>
    <property type="molecule type" value="Genomic_DNA"/>
</dbReference>
<dbReference type="GO" id="GO:0003676">
    <property type="term" value="F:nucleic acid binding"/>
    <property type="evidence" value="ECO:0007669"/>
    <property type="project" value="InterPro"/>
</dbReference>